<protein>
    <submittedName>
        <fullName evidence="2">Uncharacterized protein</fullName>
    </submittedName>
</protein>
<evidence type="ECO:0000313" key="3">
    <source>
        <dbReference type="Proteomes" id="UP000268230"/>
    </source>
</evidence>
<dbReference type="AlphaFoldDB" id="A0A3Q8U515"/>
<proteinExistence type="predicted"/>
<feature type="compositionally biased region" description="Basic and acidic residues" evidence="1">
    <location>
        <begin position="1"/>
        <end position="10"/>
    </location>
</feature>
<sequence length="71" mass="7057">MASALNDHRGASPLPQGTGMPCGSGLAPRSGGRHMASRIHQSSSSSSAVPRMLSRVKPNSSNSAAAGADSP</sequence>
<organism evidence="2 3">
    <name type="scientific">Pseudomonas entomophila</name>
    <dbReference type="NCBI Taxonomy" id="312306"/>
    <lineage>
        <taxon>Bacteria</taxon>
        <taxon>Pseudomonadati</taxon>
        <taxon>Pseudomonadota</taxon>
        <taxon>Gammaproteobacteria</taxon>
        <taxon>Pseudomonadales</taxon>
        <taxon>Pseudomonadaceae</taxon>
        <taxon>Pseudomonas</taxon>
    </lineage>
</organism>
<accession>A0A3Q8U515</accession>
<gene>
    <name evidence="2" type="ORF">EJA05_25825</name>
</gene>
<feature type="compositionally biased region" description="Low complexity" evidence="1">
    <location>
        <begin position="59"/>
        <end position="71"/>
    </location>
</feature>
<dbReference type="Proteomes" id="UP000268230">
    <property type="component" value="Chromosome"/>
</dbReference>
<evidence type="ECO:0000313" key="2">
    <source>
        <dbReference type="EMBL" id="AZL70948.1"/>
    </source>
</evidence>
<feature type="region of interest" description="Disordered" evidence="1">
    <location>
        <begin position="1"/>
        <end position="71"/>
    </location>
</feature>
<name>A0A3Q8U515_9PSED</name>
<dbReference type="EMBL" id="CP034338">
    <property type="protein sequence ID" value="AZL70948.1"/>
    <property type="molecule type" value="Genomic_DNA"/>
</dbReference>
<evidence type="ECO:0000256" key="1">
    <source>
        <dbReference type="SAM" id="MobiDB-lite"/>
    </source>
</evidence>
<reference evidence="2 3" key="1">
    <citation type="submission" date="2018-12" db="EMBL/GenBank/DDBJ databases">
        <authorList>
            <person name="Li S."/>
            <person name="Yang R."/>
            <person name="Chen G."/>
            <person name="Zou L."/>
            <person name="Zhang C."/>
            <person name="Chen Y."/>
            <person name="Liu Z."/>
            <person name="Li Y."/>
            <person name="Yan Y."/>
            <person name="Huang M."/>
            <person name="Chen T."/>
        </authorList>
    </citation>
    <scope>NUCLEOTIDE SEQUENCE [LARGE SCALE GENOMIC DNA]</scope>
    <source>
        <strain evidence="2 3">1257</strain>
    </source>
</reference>
<dbReference type="KEGG" id="pory:EJA05_25825"/>